<evidence type="ECO:0000256" key="13">
    <source>
        <dbReference type="RuleBase" id="RU004249"/>
    </source>
</evidence>
<dbReference type="SUPFAM" id="SSF53633">
    <property type="entry name" value="Carbamate kinase-like"/>
    <property type="match status" value="1"/>
</dbReference>
<dbReference type="NCBIfam" id="NF005154">
    <property type="entry name" value="PRK06635.1-2"/>
    <property type="match status" value="1"/>
</dbReference>
<evidence type="ECO:0000256" key="10">
    <source>
        <dbReference type="ARBA" id="ARBA00022840"/>
    </source>
</evidence>
<dbReference type="InterPro" id="IPR036393">
    <property type="entry name" value="AceGlu_kinase-like_sf"/>
</dbReference>
<dbReference type="InterPro" id="IPR001048">
    <property type="entry name" value="Asp/Glu/Uridylate_kinase"/>
</dbReference>
<dbReference type="InterPro" id="IPR002912">
    <property type="entry name" value="ACT_dom"/>
</dbReference>
<dbReference type="CDD" id="cd04936">
    <property type="entry name" value="ACT_AKii-LysC-BS-like_2"/>
    <property type="match status" value="1"/>
</dbReference>
<comment type="pathway">
    <text evidence="3 13">Amino-acid biosynthesis; L-threonine biosynthesis; L-threonine from L-aspartate: step 1/5.</text>
</comment>
<dbReference type="CDD" id="cd04261">
    <property type="entry name" value="AAK_AKii-LysC-BS"/>
    <property type="match status" value="1"/>
</dbReference>
<dbReference type="PROSITE" id="PS00324">
    <property type="entry name" value="ASPARTOKINASE"/>
    <property type="match status" value="1"/>
</dbReference>
<dbReference type="GO" id="GO:0004072">
    <property type="term" value="F:aspartate kinase activity"/>
    <property type="evidence" value="ECO:0007669"/>
    <property type="project" value="UniProtKB-EC"/>
</dbReference>
<evidence type="ECO:0000256" key="3">
    <source>
        <dbReference type="ARBA" id="ARBA00005139"/>
    </source>
</evidence>
<dbReference type="Pfam" id="PF22468">
    <property type="entry name" value="ACT_9"/>
    <property type="match status" value="4"/>
</dbReference>
<dbReference type="NCBIfam" id="TIGR00657">
    <property type="entry name" value="asp_kinases"/>
    <property type="match status" value="1"/>
</dbReference>
<dbReference type="InterPro" id="IPR001341">
    <property type="entry name" value="Asp_kinase"/>
</dbReference>
<dbReference type="CDD" id="cd04923">
    <property type="entry name" value="ACT_AK-LysC-DapG-like_2"/>
    <property type="match status" value="1"/>
</dbReference>
<dbReference type="InterPro" id="IPR054352">
    <property type="entry name" value="ACT_Aspartokinase"/>
</dbReference>
<dbReference type="NCBIfam" id="TIGR00656">
    <property type="entry name" value="asp_kin_monofn"/>
    <property type="match status" value="1"/>
</dbReference>
<evidence type="ECO:0000256" key="8">
    <source>
        <dbReference type="ARBA" id="ARBA00022741"/>
    </source>
</evidence>
<dbReference type="EC" id="2.7.2.4" evidence="5"/>
<dbReference type="InterPro" id="IPR018042">
    <property type="entry name" value="Aspartate_kinase_CS"/>
</dbReference>
<keyword evidence="11" id="KW-0457">Lysine biosynthesis</keyword>
<comment type="similarity">
    <text evidence="4">Belongs to the aspartokinase family.</text>
</comment>
<dbReference type="InterPro" id="IPR041740">
    <property type="entry name" value="AKii-LysC-BS"/>
</dbReference>
<dbReference type="InterPro" id="IPR005260">
    <property type="entry name" value="Asp_kin_monofn"/>
</dbReference>
<keyword evidence="7 15" id="KW-0808">Transferase</keyword>
<comment type="caution">
    <text evidence="15">The sequence shown here is derived from an EMBL/GenBank/DDBJ whole genome shotgun (WGS) entry which is preliminary data.</text>
</comment>
<evidence type="ECO:0000256" key="5">
    <source>
        <dbReference type="ARBA" id="ARBA00013059"/>
    </source>
</evidence>
<dbReference type="PANTHER" id="PTHR21499">
    <property type="entry name" value="ASPARTATE KINASE"/>
    <property type="match status" value="1"/>
</dbReference>
<comment type="pathway">
    <text evidence="2 13">Amino-acid biosynthesis; L-methionine biosynthesis via de novo pathway; L-homoserine from L-aspartate: step 1/3.</text>
</comment>
<protein>
    <recommendedName>
        <fullName evidence="5">aspartate kinase</fullName>
        <ecNumber evidence="5">2.7.2.4</ecNumber>
    </recommendedName>
</protein>
<dbReference type="EMBL" id="JAJKFW010000025">
    <property type="protein sequence ID" value="MCC9643842.1"/>
    <property type="molecule type" value="Genomic_DNA"/>
</dbReference>
<dbReference type="InterPro" id="IPR045865">
    <property type="entry name" value="ACT-like_dom_sf"/>
</dbReference>
<evidence type="ECO:0000256" key="11">
    <source>
        <dbReference type="ARBA" id="ARBA00023154"/>
    </source>
</evidence>
<evidence type="ECO:0000256" key="12">
    <source>
        <dbReference type="ARBA" id="ARBA00047872"/>
    </source>
</evidence>
<dbReference type="RefSeq" id="WP_230274795.1">
    <property type="nucleotide sequence ID" value="NZ_JAJKFW010000025.1"/>
</dbReference>
<dbReference type="PROSITE" id="PS51671">
    <property type="entry name" value="ACT"/>
    <property type="match status" value="3"/>
</dbReference>
<accession>A0ABS8NJV6</accession>
<evidence type="ECO:0000256" key="2">
    <source>
        <dbReference type="ARBA" id="ARBA00004986"/>
    </source>
</evidence>
<feature type="domain" description="ACT" evidence="14">
    <location>
        <begin position="263"/>
        <end position="340"/>
    </location>
</feature>
<evidence type="ECO:0000256" key="4">
    <source>
        <dbReference type="ARBA" id="ARBA00010122"/>
    </source>
</evidence>
<organism evidence="15 16">
    <name type="scientific">Rhodopirellula halodulae</name>
    <dbReference type="NCBI Taxonomy" id="2894198"/>
    <lineage>
        <taxon>Bacteria</taxon>
        <taxon>Pseudomonadati</taxon>
        <taxon>Planctomycetota</taxon>
        <taxon>Planctomycetia</taxon>
        <taxon>Pirellulales</taxon>
        <taxon>Pirellulaceae</taxon>
        <taxon>Rhodopirellula</taxon>
    </lineage>
</organism>
<evidence type="ECO:0000256" key="7">
    <source>
        <dbReference type="ARBA" id="ARBA00022679"/>
    </source>
</evidence>
<dbReference type="NCBIfam" id="NF005656">
    <property type="entry name" value="PRK07431.1"/>
    <property type="match status" value="1"/>
</dbReference>
<feature type="domain" description="ACT" evidence="14">
    <location>
        <begin position="453"/>
        <end position="531"/>
    </location>
</feature>
<dbReference type="Pfam" id="PF00696">
    <property type="entry name" value="AA_kinase"/>
    <property type="match status" value="1"/>
</dbReference>
<dbReference type="Gene3D" id="3.30.2130.10">
    <property type="entry name" value="VC0802-like"/>
    <property type="match status" value="2"/>
</dbReference>
<keyword evidence="16" id="KW-1185">Reference proteome</keyword>
<keyword evidence="9 15" id="KW-0418">Kinase</keyword>
<keyword evidence="8" id="KW-0547">Nucleotide-binding</keyword>
<evidence type="ECO:0000313" key="16">
    <source>
        <dbReference type="Proteomes" id="UP001430306"/>
    </source>
</evidence>
<keyword evidence="10" id="KW-0067">ATP-binding</keyword>
<dbReference type="Proteomes" id="UP001430306">
    <property type="component" value="Unassembled WGS sequence"/>
</dbReference>
<dbReference type="Gene3D" id="3.40.1160.10">
    <property type="entry name" value="Acetylglutamate kinase-like"/>
    <property type="match status" value="1"/>
</dbReference>
<evidence type="ECO:0000256" key="1">
    <source>
        <dbReference type="ARBA" id="ARBA00004766"/>
    </source>
</evidence>
<dbReference type="PANTHER" id="PTHR21499:SF3">
    <property type="entry name" value="ASPARTOKINASE"/>
    <property type="match status" value="1"/>
</dbReference>
<evidence type="ECO:0000256" key="9">
    <source>
        <dbReference type="ARBA" id="ARBA00022777"/>
    </source>
</evidence>
<keyword evidence="6 13" id="KW-0028">Amino-acid biosynthesis</keyword>
<reference evidence="15" key="1">
    <citation type="submission" date="2021-11" db="EMBL/GenBank/DDBJ databases">
        <title>Genome sequence.</title>
        <authorList>
            <person name="Sun Q."/>
        </authorList>
    </citation>
    <scope>NUCLEOTIDE SEQUENCE</scope>
    <source>
        <strain evidence="15">JC740</strain>
    </source>
</reference>
<comment type="pathway">
    <text evidence="1 13">Amino-acid biosynthesis; L-lysine biosynthesis via DAP pathway; (S)-tetrahydrodipicolinate from L-aspartate: step 1/4.</text>
</comment>
<comment type="catalytic activity">
    <reaction evidence="12">
        <text>L-aspartate + ATP = 4-phospho-L-aspartate + ADP</text>
        <dbReference type="Rhea" id="RHEA:23776"/>
        <dbReference type="ChEBI" id="CHEBI:29991"/>
        <dbReference type="ChEBI" id="CHEBI:30616"/>
        <dbReference type="ChEBI" id="CHEBI:57535"/>
        <dbReference type="ChEBI" id="CHEBI:456216"/>
        <dbReference type="EC" id="2.7.2.4"/>
    </reaction>
</comment>
<sequence>MSLIVQKFGGTSVADTDKIRAAARKAIRAQKAGHQVVMVVSAMGKNTDTLLDLASQISEEPPAREMDMLLSTGEQVSVALVAMAIHQMGSKAVSLTGGQIGLKTDNSFSKARIQSIDTGRIESLLDAGNIVVAAGFQGIDDDLNITTLGRGGSDTTAVALAAVLGADACEINTDVDGVYTTDPRLLAEARRVDVISYDEMLELASLGAGVMHSRSIEFAKKFDVPIHVRSSFSDQDGTMIVAQPESESAPVSGAALTRDEARVTVLGVPDVPGMSQKIFSAIAAEKVAVDMVVQNVGDAGKADVSFTVAGGELKKTLNALEAILKSLGADGVTHDDQVSKVSVVGLGMAHQKSVAASMFRALADANVNIQMITTSEIKISCLVPRDQADTALRAVHEAFSLHERPADAKTWNEIKASAAKEADVADVVARLQNDALEALTLTDISIVPDQARVTLDGVPDQVGVAADMFDQIGQAGIFVDMIVQGYDGEDGSTSVSFTVEQADLADAEKVAQAICDKHQMRAVRGASGITKLSVSGIGLRSHTQVGTILFDQLASAGINVEMIATSELQVNVVIQSSQAGNAAERLKQAFADALS</sequence>
<dbReference type="NCBIfam" id="NF005155">
    <property type="entry name" value="PRK06635.1-4"/>
    <property type="match status" value="1"/>
</dbReference>
<feature type="domain" description="ACT" evidence="14">
    <location>
        <begin position="343"/>
        <end position="432"/>
    </location>
</feature>
<dbReference type="CDD" id="cd04913">
    <property type="entry name" value="ACT_AKii-LysC-BS-like_1"/>
    <property type="match status" value="2"/>
</dbReference>
<dbReference type="SUPFAM" id="SSF55021">
    <property type="entry name" value="ACT-like"/>
    <property type="match status" value="4"/>
</dbReference>
<evidence type="ECO:0000259" key="14">
    <source>
        <dbReference type="PROSITE" id="PS51671"/>
    </source>
</evidence>
<evidence type="ECO:0000313" key="15">
    <source>
        <dbReference type="EMBL" id="MCC9643842.1"/>
    </source>
</evidence>
<proteinExistence type="inferred from homology"/>
<gene>
    <name evidence="15" type="ORF">LOC71_16265</name>
</gene>
<evidence type="ECO:0000256" key="6">
    <source>
        <dbReference type="ARBA" id="ARBA00022605"/>
    </source>
</evidence>
<name>A0ABS8NJV6_9BACT</name>